<dbReference type="AlphaFoldDB" id="D0W7T2"/>
<name>D0W7T2_NEILA</name>
<organism evidence="1 2">
    <name type="scientific">Neisseria lactamica ATCC 23970</name>
    <dbReference type="NCBI Taxonomy" id="546265"/>
    <lineage>
        <taxon>Bacteria</taxon>
        <taxon>Pseudomonadati</taxon>
        <taxon>Pseudomonadota</taxon>
        <taxon>Betaproteobacteria</taxon>
        <taxon>Neisseriales</taxon>
        <taxon>Neisseriaceae</taxon>
        <taxon>Neisseria</taxon>
    </lineage>
</organism>
<accession>D0W7T2</accession>
<reference evidence="1 2" key="1">
    <citation type="submission" date="2009-10" db="EMBL/GenBank/DDBJ databases">
        <authorList>
            <person name="Weinstock G."/>
            <person name="Sodergren E."/>
            <person name="Clifton S."/>
            <person name="Fulton L."/>
            <person name="Fulton B."/>
            <person name="Courtney L."/>
            <person name="Fronick C."/>
            <person name="Harrison M."/>
            <person name="Strong C."/>
            <person name="Farmer C."/>
            <person name="Delahaunty K."/>
            <person name="Markovic C."/>
            <person name="Hall O."/>
            <person name="Minx P."/>
            <person name="Tomlinson C."/>
            <person name="Mitreva M."/>
            <person name="Nelson J."/>
            <person name="Hou S."/>
            <person name="Wollam A."/>
            <person name="Pepin K.H."/>
            <person name="Johnson M."/>
            <person name="Bhonagiri V."/>
            <person name="Nash W.E."/>
            <person name="Warren W."/>
            <person name="Chinwalla A."/>
            <person name="Mardis E.R."/>
            <person name="Wilson R.K."/>
        </authorList>
    </citation>
    <scope>NUCLEOTIDE SEQUENCE [LARGE SCALE GENOMIC DNA]</scope>
    <source>
        <strain evidence="1 2">ATCC 23970</strain>
    </source>
</reference>
<sequence>MDGKLHRAGAAGVGNGHHDVDVVHGQLAFDFFRQGHAHIQARLVNRYTVNHRVGAGEIDVFEKAGAEFGLIAALAGDDCAVKADEYCFARPDVAFQIVGKRVEGNGFGGDGIGFSACFVGLRTQCQRTDAVRIAEGDHAVARNHGNHAVCAAHQTVDFGNSVENIVDIEPVRIGVFGDFAAQFVREDVEQNFGIGAGVDVAQVFVAHVFIQFGSVGEVAVVRQNDAERRADVERLRFRAAARVARRGITDMGDAGVAGQIAHIARAEHFAHHSFAFVHMEGAAFGRYNARRILPPVLQHLQTVVQKLVHGFMTDQT</sequence>
<proteinExistence type="predicted"/>
<evidence type="ECO:0000313" key="1">
    <source>
        <dbReference type="EMBL" id="EEZ76259.1"/>
    </source>
</evidence>
<evidence type="ECO:0000313" key="2">
    <source>
        <dbReference type="Proteomes" id="UP000003843"/>
    </source>
</evidence>
<dbReference type="Proteomes" id="UP000003843">
    <property type="component" value="Unassembled WGS sequence"/>
</dbReference>
<gene>
    <name evidence="1" type="ORF">NEILACOT_03581</name>
</gene>
<dbReference type="EMBL" id="ACEQ02000006">
    <property type="protein sequence ID" value="EEZ76259.1"/>
    <property type="molecule type" value="Genomic_DNA"/>
</dbReference>
<comment type="caution">
    <text evidence="1">The sequence shown here is derived from an EMBL/GenBank/DDBJ whole genome shotgun (WGS) entry which is preliminary data.</text>
</comment>
<protein>
    <submittedName>
        <fullName evidence="1">Uncharacterized protein</fullName>
    </submittedName>
</protein>